<dbReference type="GO" id="GO:0009279">
    <property type="term" value="C:cell outer membrane"/>
    <property type="evidence" value="ECO:0007669"/>
    <property type="project" value="UniProtKB-SubCell"/>
</dbReference>
<dbReference type="Pfam" id="PF03895">
    <property type="entry name" value="YadA_anchor"/>
    <property type="match status" value="1"/>
</dbReference>
<evidence type="ECO:0000256" key="12">
    <source>
        <dbReference type="SAM" id="MobiDB-lite"/>
    </source>
</evidence>
<keyword evidence="8" id="KW-0653">Protein transport</keyword>
<comment type="subcellular location">
    <subcellularLocation>
        <location evidence="2">Cell outer membrane</location>
    </subcellularLocation>
    <subcellularLocation>
        <location evidence="1">Cell surface</location>
    </subcellularLocation>
</comment>
<evidence type="ECO:0000256" key="10">
    <source>
        <dbReference type="ARBA" id="ARBA00023237"/>
    </source>
</evidence>
<feature type="domain" description="Trimeric autotransporter adhesin YadA-like stalk" evidence="14">
    <location>
        <begin position="816"/>
        <end position="856"/>
    </location>
</feature>
<evidence type="ECO:0000256" key="8">
    <source>
        <dbReference type="ARBA" id="ARBA00022927"/>
    </source>
</evidence>
<evidence type="ECO:0000313" key="15">
    <source>
        <dbReference type="EMBL" id="QQB32467.1"/>
    </source>
</evidence>
<feature type="domain" description="Trimeric autotransporter adhesin YadA-like stalk" evidence="14">
    <location>
        <begin position="336"/>
        <end position="363"/>
    </location>
</feature>
<dbReference type="InterPro" id="IPR045584">
    <property type="entry name" value="Pilin-like"/>
</dbReference>
<evidence type="ECO:0000256" key="2">
    <source>
        <dbReference type="ARBA" id="ARBA00004442"/>
    </source>
</evidence>
<dbReference type="InterPro" id="IPR011049">
    <property type="entry name" value="Serralysin-like_metalloprot_C"/>
</dbReference>
<evidence type="ECO:0000256" key="11">
    <source>
        <dbReference type="SAM" id="Coils"/>
    </source>
</evidence>
<evidence type="ECO:0000256" key="3">
    <source>
        <dbReference type="ARBA" id="ARBA00005848"/>
    </source>
</evidence>
<evidence type="ECO:0000259" key="14">
    <source>
        <dbReference type="Pfam" id="PF05662"/>
    </source>
</evidence>
<keyword evidence="4" id="KW-0813">Transport</keyword>
<feature type="coiled-coil region" evidence="11">
    <location>
        <begin position="891"/>
        <end position="932"/>
    </location>
</feature>
<dbReference type="InterPro" id="IPR006311">
    <property type="entry name" value="TAT_signal"/>
</dbReference>
<keyword evidence="7" id="KW-0732">Signal</keyword>
<gene>
    <name evidence="15" type="ORF">I6I07_17460</name>
</gene>
<dbReference type="Gene3D" id="2.150.10.10">
    <property type="entry name" value="Serralysin-like metalloprotease, C-terminal"/>
    <property type="match status" value="3"/>
</dbReference>
<feature type="domain" description="Trimeric autotransporter adhesin YadA-like stalk" evidence="14">
    <location>
        <begin position="593"/>
        <end position="635"/>
    </location>
</feature>
<evidence type="ECO:0000256" key="5">
    <source>
        <dbReference type="ARBA" id="ARBA00022452"/>
    </source>
</evidence>
<comment type="similarity">
    <text evidence="3">Belongs to the autotransporter-2 (AT-2) (TC 1.B.40) family.</text>
</comment>
<dbReference type="GO" id="GO:0015031">
    <property type="term" value="P:protein transport"/>
    <property type="evidence" value="ECO:0007669"/>
    <property type="project" value="UniProtKB-KW"/>
</dbReference>
<reference evidence="15 16" key="1">
    <citation type="submission" date="2020-12" db="EMBL/GenBank/DDBJ databases">
        <title>FDA dAtabase for Regulatory Grade micrObial Sequences (FDA-ARGOS): Supporting development and validation of Infectious Disease Dx tests.</title>
        <authorList>
            <person name="Sproer C."/>
            <person name="Gronow S."/>
            <person name="Severitt S."/>
            <person name="Schroder I."/>
            <person name="Tallon L."/>
            <person name="Sadzewicz L."/>
            <person name="Zhao X."/>
            <person name="Boylan J."/>
            <person name="Ott S."/>
            <person name="Bowen H."/>
            <person name="Vavikolanu K."/>
            <person name="Mehta A."/>
            <person name="Aluvathingal J."/>
            <person name="Nadendla S."/>
            <person name="Lowell S."/>
            <person name="Myers T."/>
            <person name="Yan Y."/>
            <person name="Sichtig H."/>
        </authorList>
    </citation>
    <scope>NUCLEOTIDE SEQUENCE [LARGE SCALE GENOMIC DNA]</scope>
    <source>
        <strain evidence="15 16">FDAARGOS_1050</strain>
    </source>
</reference>
<feature type="domain" description="Trimeric autotransporter adhesin YadA-like stalk" evidence="14">
    <location>
        <begin position="1875"/>
        <end position="1893"/>
    </location>
</feature>
<evidence type="ECO:0000259" key="13">
    <source>
        <dbReference type="Pfam" id="PF03895"/>
    </source>
</evidence>
<keyword evidence="6" id="KW-0812">Transmembrane</keyword>
<sequence>MAAQVAPRSLRRRVSALLRLACRVLGLKRRKGMGLALLGTAGLALGATPPAFAANGLHINANADFSCVSINDPQTSVRGGSSVDTYLRENFQFTDNTERCSPEVGGKINYGGVGQSRDYVLFFPGRGASGVGARSLMLGGELAVNSGYIKLGDATTGQRIGLFDIDVGDPLGLELGGLAEAKRLGIALGHTAQATGAEGATALGNGSRALGEYATVAGIASLGRGLRSTVLGPSSLINADYSVAVGRFVQIGADATHAVALGRSTIVRNADSVAIGLSAATSSGLSVSLGSGAQTRDAIAPSAVVLNGISHRFDSTPLQAVVSVGSAIRQRQILYVAPGMVDARSTDAINGSQLFAAYDAIKARGAVDQAQEGALARNAADLASARGGQAAMTGSFARAVGNASVDAQGRVVMPAAASGNGAAPGQPATVLGAVAAFDRDLRGQDDRLGQTFDQALALIDKVDGVTLPLQGLSSGETVAGRIDDLKEALLMWDPVQGVYRATPVAGSSRRISNLAAGQAETDAVNKGQLDQAITQVVAQRDGLLRESGGQLQVGAQSAATVVNLAGNAPQRDARGNPVLGADGQPVMAATDRQVTGVAAGVNGNDAANKGQLDGVAQTATAARDAAAQAGQAANAAGEAAAGAQRAADAAQGTASGAQQAATAARDAATAAQRSADSANARLAGIGDGETVAGRIDQAASAATDAAGRAANQALAAALGGGATVGADGKAGAPAYAISQIGADGQVAGQARTAANVGDAVAALDANVIRVNDRVLAQDGKLGPLMQDLSGLRDDSLLWDEGAQAFSASHGSASPNRVINVAEGQARTDAVNLGQLDAVAQLADAAGDTAAAAQSAADTAQGAATQARQDARQALGAVDGARQAIDTADSVAAAARQSAQAAQEDAAQVRQRAETAQRAAAQAQQQADAAQGAASGAKLVADDAQAAATQAGQHAGTARATAATAGTAAEAARQAAAAAQQSADSANARLVGIGDGETVAGRIDQAASAATDAAGRTASQALADALGGGVTVGADGKAGAPAYAIRQIGADGEAADQALTAANVGDALAALDGSVIKVNDRVRAQDARAAQLTQDLSGLRDDSLLWDEGAQAFSASHGGASPNRVINVAEGQARTDAVNVGQLHTVAQVADAAGNAAAMAQSQADTAQGAATQARQDARQALGAVDGARQAIDTADSVAAAARQSAQAAQEDAAQVRQRAETAQRAAAQAQQQADAAQGAASGAKLVADDAQAAATQAGQHAGTARATAATAGTAAEAARQAAAAAQQSADDANARLVGIGDGETVAGRIDQAASAATDAAGRTASQALADALGGGVTVGADGKAGAPAYAIRQIGADGEAADQALTAANVGDALAALDGSVIKVNDRVRAQDARAAQLTQDLGALGGDGMRWDAGAAAFSAARAGDSPQRIVQAAAGIDATDAINLGQVQAVAGTAATAADLADGAGRTAQAADATATAAAQSADAAGVTAGAARQAADAADARLAGLGAGETAVGRIAQASQAASQARADALGGGAAVRADGSPQAPAYAVTAIGPDGRVQAPTAPATSVGAAVQALDDSLVAVNDHVRQVRAEVATMRDQLDAGELGLVRQDAATRDITVARQADGTRVTLAGTDGARTVSGVKEGGISASSSEAVTGSQLFRVNQDLLANTRAVGDLEALTGRQGVTLTALSDQVRSGDVGLTRDEPASNRVTVAADRGGDQLAVSGTQGARQVTGVRDGRVQAGGNDAVTGGQLHAVTERVNRLDAQAGGVAVDNRGAGRGAAATPGNGGVAAGANARVTGERGTAIGGDAQARAEQASALGAGANAQAAGGTAVGANATATATGSVALGEGSQAILANTVSIGADGGERQLVNVAEATAATDAVNLRQAIQLSRQDANQARQQANRYTDSRVGQLRRASQAGIASSMAMAALPSTSTPGKSMVAVGASSYGGQSAVAMGVSARSRGGAWVYRASLSGTTGGQTGASVSLTYAW</sequence>
<dbReference type="SUPFAM" id="SSF54523">
    <property type="entry name" value="Pili subunits"/>
    <property type="match status" value="1"/>
</dbReference>
<dbReference type="EMBL" id="CP065997">
    <property type="protein sequence ID" value="QQB32467.1"/>
    <property type="molecule type" value="Genomic_DNA"/>
</dbReference>
<keyword evidence="10" id="KW-0998">Cell outer membrane</keyword>
<accession>A0A7T4E0S0</accession>
<protein>
    <submittedName>
        <fullName evidence="15">YadA-like family protein</fullName>
    </submittedName>
</protein>
<evidence type="ECO:0000256" key="9">
    <source>
        <dbReference type="ARBA" id="ARBA00023136"/>
    </source>
</evidence>
<dbReference type="GO" id="GO:0009986">
    <property type="term" value="C:cell surface"/>
    <property type="evidence" value="ECO:0007669"/>
    <property type="project" value="UniProtKB-SubCell"/>
</dbReference>
<proteinExistence type="inferred from homology"/>
<dbReference type="RefSeq" id="WP_198483029.1">
    <property type="nucleotide sequence ID" value="NZ_CP065997.1"/>
</dbReference>
<feature type="domain" description="Trimeric autotransporter adhesin YadA-like C-terminal membrane anchor" evidence="13">
    <location>
        <begin position="1940"/>
        <end position="1998"/>
    </location>
</feature>
<evidence type="ECO:0000256" key="7">
    <source>
        <dbReference type="ARBA" id="ARBA00022729"/>
    </source>
</evidence>
<dbReference type="Gene3D" id="4.10.80.270">
    <property type="match status" value="2"/>
</dbReference>
<evidence type="ECO:0000256" key="4">
    <source>
        <dbReference type="ARBA" id="ARBA00022448"/>
    </source>
</evidence>
<feature type="domain" description="Trimeric autotransporter adhesin YadA-like stalk" evidence="14">
    <location>
        <begin position="1736"/>
        <end position="1767"/>
    </location>
</feature>
<keyword evidence="9" id="KW-0472">Membrane</keyword>
<evidence type="ECO:0000313" key="16">
    <source>
        <dbReference type="Proteomes" id="UP000595231"/>
    </source>
</evidence>
<dbReference type="SUPFAM" id="SSF101967">
    <property type="entry name" value="Adhesin YadA, collagen-binding domain"/>
    <property type="match status" value="2"/>
</dbReference>
<dbReference type="InterPro" id="IPR008635">
    <property type="entry name" value="Coiled_stalk_dom"/>
</dbReference>
<keyword evidence="11" id="KW-0175">Coiled coil</keyword>
<keyword evidence="5" id="KW-1134">Transmembrane beta strand</keyword>
<dbReference type="Pfam" id="PF05662">
    <property type="entry name" value="YadA_stalk"/>
    <property type="match status" value="9"/>
</dbReference>
<feature type="domain" description="Trimeric autotransporter adhesin YadA-like stalk" evidence="14">
    <location>
        <begin position="1657"/>
        <end position="1677"/>
    </location>
</feature>
<feature type="domain" description="Trimeric autotransporter adhesin YadA-like stalk" evidence="14">
    <location>
        <begin position="510"/>
        <end position="542"/>
    </location>
</feature>
<evidence type="ECO:0000256" key="1">
    <source>
        <dbReference type="ARBA" id="ARBA00004241"/>
    </source>
</evidence>
<name>A0A7T4E0S0_9BURK</name>
<feature type="domain" description="Trimeric autotransporter adhesin YadA-like stalk" evidence="14">
    <location>
        <begin position="1430"/>
        <end position="1470"/>
    </location>
</feature>
<feature type="domain" description="Trimeric autotransporter adhesin YadA-like stalk" evidence="14">
    <location>
        <begin position="1123"/>
        <end position="1161"/>
    </location>
</feature>
<dbReference type="PROSITE" id="PS51318">
    <property type="entry name" value="TAT"/>
    <property type="match status" value="1"/>
</dbReference>
<organism evidence="15 16">
    <name type="scientific">Achromobacter deleyi</name>
    <dbReference type="NCBI Taxonomy" id="1353891"/>
    <lineage>
        <taxon>Bacteria</taxon>
        <taxon>Pseudomonadati</taxon>
        <taxon>Pseudomonadota</taxon>
        <taxon>Betaproteobacteria</taxon>
        <taxon>Burkholderiales</taxon>
        <taxon>Alcaligenaceae</taxon>
        <taxon>Achromobacter</taxon>
    </lineage>
</organism>
<dbReference type="InterPro" id="IPR005594">
    <property type="entry name" value="YadA_C"/>
</dbReference>
<evidence type="ECO:0000256" key="6">
    <source>
        <dbReference type="ARBA" id="ARBA00022692"/>
    </source>
</evidence>
<feature type="region of interest" description="Disordered" evidence="12">
    <location>
        <begin position="1209"/>
        <end position="1230"/>
    </location>
</feature>
<dbReference type="Proteomes" id="UP000595231">
    <property type="component" value="Chromosome"/>
</dbReference>
<dbReference type="Gene3D" id="1.20.5.170">
    <property type="match status" value="6"/>
</dbReference>